<name>A0A4P9WM16_9FUNG</name>
<organism evidence="1 2">
    <name type="scientific">Blyttiomyces helicus</name>
    <dbReference type="NCBI Taxonomy" id="388810"/>
    <lineage>
        <taxon>Eukaryota</taxon>
        <taxon>Fungi</taxon>
        <taxon>Fungi incertae sedis</taxon>
        <taxon>Chytridiomycota</taxon>
        <taxon>Chytridiomycota incertae sedis</taxon>
        <taxon>Chytridiomycetes</taxon>
        <taxon>Chytridiomycetes incertae sedis</taxon>
        <taxon>Blyttiomyces</taxon>
    </lineage>
</organism>
<accession>A0A4P9WM16</accession>
<sequence>MKKQLMVIVLRRADRDSEGCPELRRPTTANDRQEAAWGLDMDAPPTETDGDSGMLVRIQFISQLVSINYVWTRDPRQIRSNPPQPSLAPLPTPLAPFSLPHESASFLPWTPRLRSQDVLLHHVALLTLYSTPPLPHRRPRSPSTSAPLFFAHLNQKRITNLSRGVVYICVALFARHFGGDAKTTGDMYITLPRYGRRSYAEADFYRASPRASVEG</sequence>
<proteinExistence type="predicted"/>
<evidence type="ECO:0000313" key="1">
    <source>
        <dbReference type="EMBL" id="RKO92200.1"/>
    </source>
</evidence>
<evidence type="ECO:0000313" key="2">
    <source>
        <dbReference type="Proteomes" id="UP000269721"/>
    </source>
</evidence>
<keyword evidence="2" id="KW-1185">Reference proteome</keyword>
<dbReference type="AlphaFoldDB" id="A0A4P9WM16"/>
<protein>
    <submittedName>
        <fullName evidence="1">Uncharacterized protein</fullName>
    </submittedName>
</protein>
<gene>
    <name evidence="1" type="ORF">BDK51DRAFT_44615</name>
</gene>
<dbReference type="EMBL" id="KZ994738">
    <property type="protein sequence ID" value="RKO92200.1"/>
    <property type="molecule type" value="Genomic_DNA"/>
</dbReference>
<dbReference type="Proteomes" id="UP000269721">
    <property type="component" value="Unassembled WGS sequence"/>
</dbReference>
<reference evidence="2" key="1">
    <citation type="journal article" date="2018" name="Nat. Microbiol.">
        <title>Leveraging single-cell genomics to expand the fungal tree of life.</title>
        <authorList>
            <person name="Ahrendt S.R."/>
            <person name="Quandt C.A."/>
            <person name="Ciobanu D."/>
            <person name="Clum A."/>
            <person name="Salamov A."/>
            <person name="Andreopoulos B."/>
            <person name="Cheng J.F."/>
            <person name="Woyke T."/>
            <person name="Pelin A."/>
            <person name="Henrissat B."/>
            <person name="Reynolds N.K."/>
            <person name="Benny G.L."/>
            <person name="Smith M.E."/>
            <person name="James T.Y."/>
            <person name="Grigoriev I.V."/>
        </authorList>
    </citation>
    <scope>NUCLEOTIDE SEQUENCE [LARGE SCALE GENOMIC DNA]</scope>
</reference>